<dbReference type="AlphaFoldDB" id="A0A0C2TMG4"/>
<dbReference type="Proteomes" id="UP000054549">
    <property type="component" value="Unassembled WGS sequence"/>
</dbReference>
<dbReference type="HOGENOM" id="CLU_3031904_0_0_1"/>
<keyword evidence="2" id="KW-1185">Reference proteome</keyword>
<dbReference type="InParanoid" id="A0A0C2TMG4"/>
<organism evidence="1 2">
    <name type="scientific">Amanita muscaria (strain Koide BX008)</name>
    <dbReference type="NCBI Taxonomy" id="946122"/>
    <lineage>
        <taxon>Eukaryota</taxon>
        <taxon>Fungi</taxon>
        <taxon>Dikarya</taxon>
        <taxon>Basidiomycota</taxon>
        <taxon>Agaricomycotina</taxon>
        <taxon>Agaricomycetes</taxon>
        <taxon>Agaricomycetidae</taxon>
        <taxon>Agaricales</taxon>
        <taxon>Pluteineae</taxon>
        <taxon>Amanitaceae</taxon>
        <taxon>Amanita</taxon>
    </lineage>
</organism>
<evidence type="ECO:0000313" key="2">
    <source>
        <dbReference type="Proteomes" id="UP000054549"/>
    </source>
</evidence>
<name>A0A0C2TMG4_AMAMK</name>
<accession>A0A0C2TMG4</accession>
<gene>
    <name evidence="1" type="ORF">M378DRAFT_158159</name>
</gene>
<sequence length="55" mass="6007">MNIETCGGIHTDPQMPVILIEPVVTVYHAAGDCDDTQPAFCHVFTLGKRVHTTLL</sequence>
<dbReference type="EMBL" id="KN818228">
    <property type="protein sequence ID" value="KIL68364.1"/>
    <property type="molecule type" value="Genomic_DNA"/>
</dbReference>
<reference evidence="1 2" key="1">
    <citation type="submission" date="2014-04" db="EMBL/GenBank/DDBJ databases">
        <title>Evolutionary Origins and Diversification of the Mycorrhizal Mutualists.</title>
        <authorList>
            <consortium name="DOE Joint Genome Institute"/>
            <consortium name="Mycorrhizal Genomics Consortium"/>
            <person name="Kohler A."/>
            <person name="Kuo A."/>
            <person name="Nagy L.G."/>
            <person name="Floudas D."/>
            <person name="Copeland A."/>
            <person name="Barry K.W."/>
            <person name="Cichocki N."/>
            <person name="Veneault-Fourrey C."/>
            <person name="LaButti K."/>
            <person name="Lindquist E.A."/>
            <person name="Lipzen A."/>
            <person name="Lundell T."/>
            <person name="Morin E."/>
            <person name="Murat C."/>
            <person name="Riley R."/>
            <person name="Ohm R."/>
            <person name="Sun H."/>
            <person name="Tunlid A."/>
            <person name="Henrissat B."/>
            <person name="Grigoriev I.V."/>
            <person name="Hibbett D.S."/>
            <person name="Martin F."/>
        </authorList>
    </citation>
    <scope>NUCLEOTIDE SEQUENCE [LARGE SCALE GENOMIC DNA]</scope>
    <source>
        <strain evidence="1 2">Koide BX008</strain>
    </source>
</reference>
<proteinExistence type="predicted"/>
<evidence type="ECO:0000313" key="1">
    <source>
        <dbReference type="EMBL" id="KIL68364.1"/>
    </source>
</evidence>
<protein>
    <submittedName>
        <fullName evidence="1">Uncharacterized protein</fullName>
    </submittedName>
</protein>